<comment type="catalytic activity">
    <reaction evidence="15">
        <text>chloride(in) = chloride(out)</text>
        <dbReference type="Rhea" id="RHEA:29823"/>
        <dbReference type="ChEBI" id="CHEBI:17996"/>
    </reaction>
</comment>
<keyword evidence="9" id="KW-0406">Ion transport</keyword>
<dbReference type="PANTHER" id="PTHR46662:SF105">
    <property type="entry name" value="PROTEIN KINASE DOMAIN-CONTAINING PROTEIN"/>
    <property type="match status" value="1"/>
</dbReference>
<evidence type="ECO:0000256" key="2">
    <source>
        <dbReference type="ARBA" id="ARBA00010471"/>
    </source>
</evidence>
<comment type="subcellular location">
    <subcellularLocation>
        <location evidence="1">Cell membrane</location>
        <topology evidence="1">Multi-pass membrane protein</topology>
    </subcellularLocation>
</comment>
<feature type="transmembrane region" description="Helical" evidence="16">
    <location>
        <begin position="109"/>
        <end position="129"/>
    </location>
</feature>
<dbReference type="GO" id="GO:0034220">
    <property type="term" value="P:monoatomic ion transmembrane transport"/>
    <property type="evidence" value="ECO:0007669"/>
    <property type="project" value="UniProtKB-KW"/>
</dbReference>
<keyword evidence="11" id="KW-1015">Disulfide bond</keyword>
<evidence type="ECO:0000256" key="3">
    <source>
        <dbReference type="ARBA" id="ARBA00022448"/>
    </source>
</evidence>
<gene>
    <name evidence="18" type="primary">LRRC8A</name>
    <name evidence="18" type="ORF">AOXY_G29194</name>
</gene>
<keyword evidence="8 16" id="KW-1133">Transmembrane helix</keyword>
<evidence type="ECO:0000256" key="11">
    <source>
        <dbReference type="ARBA" id="ARBA00023157"/>
    </source>
</evidence>
<evidence type="ECO:0000256" key="1">
    <source>
        <dbReference type="ARBA" id="ARBA00004651"/>
    </source>
</evidence>
<keyword evidence="6 16" id="KW-0812">Transmembrane</keyword>
<proteinExistence type="inferred from homology"/>
<keyword evidence="19" id="KW-1185">Reference proteome</keyword>
<dbReference type="Proteomes" id="UP001230051">
    <property type="component" value="Unassembled WGS sequence"/>
</dbReference>
<dbReference type="SMART" id="SM00365">
    <property type="entry name" value="LRR_SD22"/>
    <property type="match status" value="4"/>
</dbReference>
<dbReference type="Pfam" id="PF13855">
    <property type="entry name" value="LRR_8"/>
    <property type="match status" value="1"/>
</dbReference>
<evidence type="ECO:0000313" key="18">
    <source>
        <dbReference type="EMBL" id="KAK1153952.1"/>
    </source>
</evidence>
<keyword evidence="7" id="KW-0677">Repeat</keyword>
<comment type="catalytic activity">
    <reaction evidence="13">
        <text>iodide(out) = iodide(in)</text>
        <dbReference type="Rhea" id="RHEA:66324"/>
        <dbReference type="ChEBI" id="CHEBI:16382"/>
    </reaction>
</comment>
<evidence type="ECO:0000256" key="4">
    <source>
        <dbReference type="ARBA" id="ARBA00022475"/>
    </source>
</evidence>
<dbReference type="AlphaFoldDB" id="A0AAD8CPC6"/>
<name>A0AAD8CPC6_ACIOX</name>
<dbReference type="PANTHER" id="PTHR46662">
    <property type="entry name" value="DI-GLUCOSE BINDING PROTEIN WITH LEUCINE-RICH REPEAT DOMAIN-CONTAINING PROTEIN"/>
    <property type="match status" value="1"/>
</dbReference>
<accession>A0AAD8CPC6</accession>
<organism evidence="18 19">
    <name type="scientific">Acipenser oxyrinchus oxyrinchus</name>
    <dbReference type="NCBI Taxonomy" id="40147"/>
    <lineage>
        <taxon>Eukaryota</taxon>
        <taxon>Metazoa</taxon>
        <taxon>Chordata</taxon>
        <taxon>Craniata</taxon>
        <taxon>Vertebrata</taxon>
        <taxon>Euteleostomi</taxon>
        <taxon>Actinopterygii</taxon>
        <taxon>Chondrostei</taxon>
        <taxon>Acipenseriformes</taxon>
        <taxon>Acipenseridae</taxon>
        <taxon>Acipenser</taxon>
    </lineage>
</organism>
<evidence type="ECO:0000259" key="17">
    <source>
        <dbReference type="Pfam" id="PF12534"/>
    </source>
</evidence>
<feature type="transmembrane region" description="Helical" evidence="16">
    <location>
        <begin position="27"/>
        <end position="47"/>
    </location>
</feature>
<comment type="catalytic activity">
    <reaction evidence="14">
        <text>taurine(out) = taurine(in)</text>
        <dbReference type="Rhea" id="RHEA:66328"/>
        <dbReference type="ChEBI" id="CHEBI:507393"/>
    </reaction>
</comment>
<dbReference type="Pfam" id="PF00560">
    <property type="entry name" value="LRR_1"/>
    <property type="match status" value="1"/>
</dbReference>
<feature type="transmembrane region" description="Helical" evidence="16">
    <location>
        <begin position="271"/>
        <end position="289"/>
    </location>
</feature>
<dbReference type="PROSITE" id="PS51450">
    <property type="entry name" value="LRR"/>
    <property type="match status" value="5"/>
</dbReference>
<keyword evidence="10 16" id="KW-0472">Membrane</keyword>
<comment type="caution">
    <text evidence="18">The sequence shown here is derived from an EMBL/GenBank/DDBJ whole genome shotgun (WGS) entry which is preliminary data.</text>
</comment>
<dbReference type="InterPro" id="IPR001611">
    <property type="entry name" value="Leu-rich_rpt"/>
</dbReference>
<dbReference type="InterPro" id="IPR003591">
    <property type="entry name" value="Leu-rich_rpt_typical-subtyp"/>
</dbReference>
<dbReference type="Pfam" id="PF13306">
    <property type="entry name" value="LRR_5"/>
    <property type="match status" value="1"/>
</dbReference>
<evidence type="ECO:0000256" key="5">
    <source>
        <dbReference type="ARBA" id="ARBA00022614"/>
    </source>
</evidence>
<reference evidence="18" key="1">
    <citation type="submission" date="2022-02" db="EMBL/GenBank/DDBJ databases">
        <title>Atlantic sturgeon de novo genome assembly.</title>
        <authorList>
            <person name="Stock M."/>
            <person name="Klopp C."/>
            <person name="Guiguen Y."/>
            <person name="Cabau C."/>
            <person name="Parinello H."/>
            <person name="Santidrian Yebra-Pimentel E."/>
            <person name="Kuhl H."/>
            <person name="Dirks R.P."/>
            <person name="Guessner J."/>
            <person name="Wuertz S."/>
            <person name="Du K."/>
            <person name="Schartl M."/>
        </authorList>
    </citation>
    <scope>NUCLEOTIDE SEQUENCE</scope>
    <source>
        <strain evidence="18">STURGEONOMICS-FGT-2020</strain>
        <tissue evidence="18">Whole blood</tissue>
    </source>
</reference>
<evidence type="ECO:0000256" key="9">
    <source>
        <dbReference type="ARBA" id="ARBA00023065"/>
    </source>
</evidence>
<dbReference type="InterPro" id="IPR026906">
    <property type="entry name" value="LRR_5"/>
</dbReference>
<keyword evidence="12" id="KW-0407">Ion channel</keyword>
<dbReference type="InterPro" id="IPR032675">
    <property type="entry name" value="LRR_dom_sf"/>
</dbReference>
<evidence type="ECO:0000256" key="14">
    <source>
        <dbReference type="ARBA" id="ARBA00024158"/>
    </source>
</evidence>
<protein>
    <submittedName>
        <fullName evidence="18">Volume-regulated anion channel subunit LRRC8C-like</fullName>
    </submittedName>
</protein>
<evidence type="ECO:0000313" key="19">
    <source>
        <dbReference type="Proteomes" id="UP001230051"/>
    </source>
</evidence>
<dbReference type="EMBL" id="JAGXEW010000038">
    <property type="protein sequence ID" value="KAK1153952.1"/>
    <property type="molecule type" value="Genomic_DNA"/>
</dbReference>
<feature type="transmembrane region" description="Helical" evidence="16">
    <location>
        <begin position="325"/>
        <end position="346"/>
    </location>
</feature>
<dbReference type="InterPro" id="IPR021040">
    <property type="entry name" value="LRRC8_Pannexin-like"/>
</dbReference>
<evidence type="ECO:0000256" key="6">
    <source>
        <dbReference type="ARBA" id="ARBA00022692"/>
    </source>
</evidence>
<comment type="similarity">
    <text evidence="2">Belongs to the LRRC8 family.</text>
</comment>
<evidence type="ECO:0000256" key="10">
    <source>
        <dbReference type="ARBA" id="ARBA00023136"/>
    </source>
</evidence>
<feature type="domain" description="LRRC8 pannexin-like TM region" evidence="17">
    <location>
        <begin position="1"/>
        <end position="342"/>
    </location>
</feature>
<keyword evidence="4" id="KW-1003">Cell membrane</keyword>
<evidence type="ECO:0000256" key="8">
    <source>
        <dbReference type="ARBA" id="ARBA00022989"/>
    </source>
</evidence>
<evidence type="ECO:0000256" key="16">
    <source>
        <dbReference type="SAM" id="Phobius"/>
    </source>
</evidence>
<dbReference type="SUPFAM" id="SSF52058">
    <property type="entry name" value="L domain-like"/>
    <property type="match status" value="2"/>
</dbReference>
<evidence type="ECO:0000256" key="12">
    <source>
        <dbReference type="ARBA" id="ARBA00023303"/>
    </source>
</evidence>
<dbReference type="GO" id="GO:0005886">
    <property type="term" value="C:plasma membrane"/>
    <property type="evidence" value="ECO:0007669"/>
    <property type="project" value="UniProtKB-SubCell"/>
</dbReference>
<dbReference type="Pfam" id="PF12534">
    <property type="entry name" value="Pannexin_like"/>
    <property type="match status" value="1"/>
</dbReference>
<dbReference type="Gene3D" id="3.80.10.10">
    <property type="entry name" value="Ribonuclease Inhibitor"/>
    <property type="match status" value="3"/>
</dbReference>
<evidence type="ECO:0000256" key="13">
    <source>
        <dbReference type="ARBA" id="ARBA00024145"/>
    </source>
</evidence>
<keyword evidence="5" id="KW-0433">Leucine-rich repeat</keyword>
<evidence type="ECO:0000256" key="15">
    <source>
        <dbReference type="ARBA" id="ARBA00024167"/>
    </source>
</evidence>
<sequence>MISFSEFKWFSEHDPAFKILKPWWDVFSEYLTILMFMIAMFSGGLQVTHKKILCVPAPEGLSGRLWNLSVLEGRLNVYGSAFKTKLDLQQYYLINQWCYDNAVLWFSKYFPYLALLHTMIFVISSNFWFKFPGTSSKIEHFVLILVKCLDSPWTTKALSETVYDSSPRPPLTSSSTSAAVYSGQVSAVSSNAEKRDSNDGGLYQTLFSDKNTGLGGDNAAPAESYQMDNSAVKILDKKEGEQARALFEKVKKFRVHTEEGDILYKMYMRQTILRTLQGLSIVIYITIYMPSMNHIVHCVESLHITGYTDFYCVHGLWRIFTMLSVLYVTSVIIYTCTCFYTLYWIFYYNLKEYSFENIRAESGMDDIPDVKNDFAFLLYLIDQYDMLYARKFAVFLSDVSETKLLQLNLNHEYTLEKLKQRLSVSEDNKVELHLYMLPGIPINVYDLVEIGVLKLELIADVTLISPVSNLKQLRELWLCNCTVKVEKQALAFLKENLRVFRVRFSSSSEIPTWMYGLGKLREIYLEGCLHNITLQPFRDLIHLRSIHLKSNISKVPNAFFDTASHLTHLSIHNQGAKLLNLTNVKKLFCLTHLRLLHCNMERIFSSVFSFQNLQELDLMDNNLKSTEELASGQQLRKLISLNLSHNKITSIQPQISKITGLEKLYLNKNKITALPPSLFKLSKLLVLDVSHNNLTEIPADIEQLSHLQHFIASHNSISGLPNELFSCTKLRVLVLSRNNITYLSPLVGQLSDLHLLDLKNNKLNTLPVELTLCLNLRDSQLLVEPGAFCSLPMEAREQLCNRKPQCGKNVSLLIF</sequence>
<keyword evidence="3" id="KW-0813">Transport</keyword>
<evidence type="ECO:0000256" key="7">
    <source>
        <dbReference type="ARBA" id="ARBA00022737"/>
    </source>
</evidence>
<dbReference type="SMART" id="SM00369">
    <property type="entry name" value="LRR_TYP"/>
    <property type="match status" value="7"/>
</dbReference>